<keyword evidence="2" id="KW-0808">Transferase</keyword>
<protein>
    <submittedName>
        <fullName evidence="2">GNAT superfamily N-acetyltransferase</fullName>
    </submittedName>
</protein>
<dbReference type="PROSITE" id="PS51186">
    <property type="entry name" value="GNAT"/>
    <property type="match status" value="1"/>
</dbReference>
<keyword evidence="3" id="KW-1185">Reference proteome</keyword>
<proteinExistence type="predicted"/>
<dbReference type="GO" id="GO:0016747">
    <property type="term" value="F:acyltransferase activity, transferring groups other than amino-acyl groups"/>
    <property type="evidence" value="ECO:0007669"/>
    <property type="project" value="InterPro"/>
</dbReference>
<dbReference type="Gene3D" id="3.40.630.30">
    <property type="match status" value="1"/>
</dbReference>
<dbReference type="RefSeq" id="WP_182842817.1">
    <property type="nucleotide sequence ID" value="NZ_BAAALP010000002.1"/>
</dbReference>
<evidence type="ECO:0000313" key="2">
    <source>
        <dbReference type="EMBL" id="MBA8950389.1"/>
    </source>
</evidence>
<feature type="domain" description="N-acetyltransferase" evidence="1">
    <location>
        <begin position="68"/>
        <end position="209"/>
    </location>
</feature>
<evidence type="ECO:0000259" key="1">
    <source>
        <dbReference type="PROSITE" id="PS51186"/>
    </source>
</evidence>
<dbReference type="Pfam" id="PF00583">
    <property type="entry name" value="Acetyltransf_1"/>
    <property type="match status" value="1"/>
</dbReference>
<accession>A0A7W3LLM5</accession>
<gene>
    <name evidence="2" type="ORF">HNR61_002002</name>
</gene>
<reference evidence="2 3" key="1">
    <citation type="submission" date="2020-08" db="EMBL/GenBank/DDBJ databases">
        <title>Genomic Encyclopedia of Type Strains, Phase IV (KMG-IV): sequencing the most valuable type-strain genomes for metagenomic binning, comparative biology and taxonomic classification.</title>
        <authorList>
            <person name="Goeker M."/>
        </authorList>
    </citation>
    <scope>NUCLEOTIDE SEQUENCE [LARGE SCALE GENOMIC DNA]</scope>
    <source>
        <strain evidence="2 3">DSM 44197</strain>
    </source>
</reference>
<dbReference type="InterPro" id="IPR016181">
    <property type="entry name" value="Acyl_CoA_acyltransferase"/>
</dbReference>
<dbReference type="EMBL" id="JACJIA010000002">
    <property type="protein sequence ID" value="MBA8950389.1"/>
    <property type="molecule type" value="Genomic_DNA"/>
</dbReference>
<evidence type="ECO:0000313" key="3">
    <source>
        <dbReference type="Proteomes" id="UP000572680"/>
    </source>
</evidence>
<dbReference type="Proteomes" id="UP000572680">
    <property type="component" value="Unassembled WGS sequence"/>
</dbReference>
<name>A0A7W3LLM5_ACTNM</name>
<organism evidence="2 3">
    <name type="scientific">Actinomadura namibiensis</name>
    <dbReference type="NCBI Taxonomy" id="182080"/>
    <lineage>
        <taxon>Bacteria</taxon>
        <taxon>Bacillati</taxon>
        <taxon>Actinomycetota</taxon>
        <taxon>Actinomycetes</taxon>
        <taxon>Streptosporangiales</taxon>
        <taxon>Thermomonosporaceae</taxon>
        <taxon>Actinomadura</taxon>
    </lineage>
</organism>
<sequence>MPVRPEVVDDWVRGWTVSRGTSAPVAVPDGYRIDVGRPGHLVRYVVPRFDPERLRRLAGSLTGPGTWLKLFADPADVLAALPDGWKEDAPCFMMTAALRTAEIAPPDGYSLSVVEENGVLRAVVRARNGDLAARGQAGLAGEAAVMDQVETDPAHRRRGLGGLVMTALGHGAALRGVGRGVLGATVEGRALYLSLGWEEHCPLVSVYRP</sequence>
<comment type="caution">
    <text evidence="2">The sequence shown here is derived from an EMBL/GenBank/DDBJ whole genome shotgun (WGS) entry which is preliminary data.</text>
</comment>
<dbReference type="InterPro" id="IPR000182">
    <property type="entry name" value="GNAT_dom"/>
</dbReference>
<dbReference type="AlphaFoldDB" id="A0A7W3LLM5"/>
<dbReference type="SUPFAM" id="SSF55729">
    <property type="entry name" value="Acyl-CoA N-acyltransferases (Nat)"/>
    <property type="match status" value="1"/>
</dbReference>